<proteinExistence type="predicted"/>
<reference evidence="3" key="1">
    <citation type="journal article" date="2013" name="J. Plant Res.">
        <title>Effect of fungi and light on seed germination of three Opuntia species from semiarid lands of central Mexico.</title>
        <authorList>
            <person name="Delgado-Sanchez P."/>
            <person name="Jimenez-Bremont J.F."/>
            <person name="Guerrero-Gonzalez Mde L."/>
            <person name="Flores J."/>
        </authorList>
    </citation>
    <scope>NUCLEOTIDE SEQUENCE</scope>
    <source>
        <tissue evidence="3">Cladode</tissue>
    </source>
</reference>
<organism evidence="3">
    <name type="scientific">Opuntia streptacantha</name>
    <name type="common">Prickly pear cactus</name>
    <name type="synonym">Opuntia cardona</name>
    <dbReference type="NCBI Taxonomy" id="393608"/>
    <lineage>
        <taxon>Eukaryota</taxon>
        <taxon>Viridiplantae</taxon>
        <taxon>Streptophyta</taxon>
        <taxon>Embryophyta</taxon>
        <taxon>Tracheophyta</taxon>
        <taxon>Spermatophyta</taxon>
        <taxon>Magnoliopsida</taxon>
        <taxon>eudicotyledons</taxon>
        <taxon>Gunneridae</taxon>
        <taxon>Pentapetalae</taxon>
        <taxon>Caryophyllales</taxon>
        <taxon>Cactineae</taxon>
        <taxon>Cactaceae</taxon>
        <taxon>Opuntioideae</taxon>
        <taxon>Opuntia</taxon>
    </lineage>
</organism>
<sequence>MESNNNVPVTNSNTFFTDPSHDLFLHPSDNPNNVLISDVLNGRNYGTWKKSIEIALIAKNKLGFVLGTCTKPEATSPLLSQWDRCDKMVISWLLHAVEKKIADSILFSSSSRQIWLDLEQRFGQSDGTKFFQVKKDLYSISQGNRDIASYFTEIKKLWDEYESMLSVPTCSCGINCATYIHDQKMKEREQLIQLLVGLNDVYKGVRGNILMSRPLPNVSEAYYMLLQEEHQREMSSESHFTPQSAALHSNYSMSQESLGFLGKESRNSNLAGRGSHNGSSNTQGYLSCDNSRGYGNNIGSNRGYMGNSSRNMTSNVGGYGGSYASRSLAPRRSSSPFFCEHCKIPGHTVQKCYQLHGFPPGHKMHKGRRVAASVTQEQDSASWLEDVQGPGPTDSQHTPAVSLPTLDAEQYKQLLTLLSKQKEEGQAAFNGTGFLAGPHISGSGPW</sequence>
<reference evidence="3" key="2">
    <citation type="submission" date="2020-07" db="EMBL/GenBank/DDBJ databases">
        <authorList>
            <person name="Vera ALvarez R."/>
            <person name="Arias-Moreno D.M."/>
            <person name="Jimenez-Jacinto V."/>
            <person name="Jimenez-Bremont J.F."/>
            <person name="Swaminathan K."/>
            <person name="Moose S.P."/>
            <person name="Guerrero-Gonzalez M.L."/>
            <person name="Marino-Ramirez L."/>
            <person name="Landsman D."/>
            <person name="Rodriguez-Kessler M."/>
            <person name="Delgado-Sanchez P."/>
        </authorList>
    </citation>
    <scope>NUCLEOTIDE SEQUENCE</scope>
    <source>
        <tissue evidence="3">Cladode</tissue>
    </source>
</reference>
<feature type="domain" description="Retrotransposon Copia-like N-terminal" evidence="2">
    <location>
        <begin position="26"/>
        <end position="73"/>
    </location>
</feature>
<dbReference type="InterPro" id="IPR029472">
    <property type="entry name" value="Copia-like_N"/>
</dbReference>
<dbReference type="PANTHER" id="PTHR37610:SF6">
    <property type="entry name" value="GAG-POLYPEPTIDE OF LTR COPIA-TYPE-RELATED"/>
    <property type="match status" value="1"/>
</dbReference>
<evidence type="ECO:0000313" key="3">
    <source>
        <dbReference type="EMBL" id="MBA4633552.1"/>
    </source>
</evidence>
<evidence type="ECO:0000256" key="1">
    <source>
        <dbReference type="SAM" id="MobiDB-lite"/>
    </source>
</evidence>
<feature type="compositionally biased region" description="Polar residues" evidence="1">
    <location>
        <begin position="276"/>
        <end position="287"/>
    </location>
</feature>
<feature type="region of interest" description="Disordered" evidence="1">
    <location>
        <begin position="264"/>
        <end position="287"/>
    </location>
</feature>
<evidence type="ECO:0000259" key="2">
    <source>
        <dbReference type="Pfam" id="PF14244"/>
    </source>
</evidence>
<dbReference type="EMBL" id="GISG01087417">
    <property type="protein sequence ID" value="MBA4633552.1"/>
    <property type="molecule type" value="Transcribed_RNA"/>
</dbReference>
<accession>A0A7C8Z3N9</accession>
<dbReference type="PANTHER" id="PTHR37610">
    <property type="entry name" value="CCHC-TYPE DOMAIN-CONTAINING PROTEIN"/>
    <property type="match status" value="1"/>
</dbReference>
<name>A0A7C8Z3N9_OPUST</name>
<protein>
    <recommendedName>
        <fullName evidence="2">Retrotransposon Copia-like N-terminal domain-containing protein</fullName>
    </recommendedName>
</protein>
<dbReference type="AlphaFoldDB" id="A0A7C8Z3N9"/>
<dbReference type="Pfam" id="PF14244">
    <property type="entry name" value="Retrotran_gag_3"/>
    <property type="match status" value="1"/>
</dbReference>